<comment type="caution">
    <text evidence="1">The sequence shown here is derived from an EMBL/GenBank/DDBJ whole genome shotgun (WGS) entry which is preliminary data.</text>
</comment>
<dbReference type="SUPFAM" id="SSF52540">
    <property type="entry name" value="P-loop containing nucleoside triphosphate hydrolases"/>
    <property type="match status" value="1"/>
</dbReference>
<evidence type="ECO:0008006" key="3">
    <source>
        <dbReference type="Google" id="ProtNLM"/>
    </source>
</evidence>
<name>A0ABV8QS53_9BACT</name>
<dbReference type="EMBL" id="JBHSCZ010000002">
    <property type="protein sequence ID" value="MFC4263026.1"/>
    <property type="molecule type" value="Genomic_DNA"/>
</dbReference>
<organism evidence="1 2">
    <name type="scientific">Ferruginibacter yonginensis</name>
    <dbReference type="NCBI Taxonomy" id="1310416"/>
    <lineage>
        <taxon>Bacteria</taxon>
        <taxon>Pseudomonadati</taxon>
        <taxon>Bacteroidota</taxon>
        <taxon>Chitinophagia</taxon>
        <taxon>Chitinophagales</taxon>
        <taxon>Chitinophagaceae</taxon>
        <taxon>Ferruginibacter</taxon>
    </lineage>
</organism>
<dbReference type="InterPro" id="IPR027417">
    <property type="entry name" value="P-loop_NTPase"/>
</dbReference>
<evidence type="ECO:0000313" key="2">
    <source>
        <dbReference type="Proteomes" id="UP001595907"/>
    </source>
</evidence>
<reference evidence="2" key="1">
    <citation type="journal article" date="2019" name="Int. J. Syst. Evol. Microbiol.">
        <title>The Global Catalogue of Microorganisms (GCM) 10K type strain sequencing project: providing services to taxonomists for standard genome sequencing and annotation.</title>
        <authorList>
            <consortium name="The Broad Institute Genomics Platform"/>
            <consortium name="The Broad Institute Genome Sequencing Center for Infectious Disease"/>
            <person name="Wu L."/>
            <person name="Ma J."/>
        </authorList>
    </citation>
    <scope>NUCLEOTIDE SEQUENCE [LARGE SCALE GENOMIC DNA]</scope>
    <source>
        <strain evidence="2">CECT 8289</strain>
    </source>
</reference>
<dbReference type="Proteomes" id="UP001595907">
    <property type="component" value="Unassembled WGS sequence"/>
</dbReference>
<dbReference type="RefSeq" id="WP_379709063.1">
    <property type="nucleotide sequence ID" value="NZ_JBHSCZ010000002.1"/>
</dbReference>
<keyword evidence="2" id="KW-1185">Reference proteome</keyword>
<sequence>MATKFTTSVNIIRDSDRELNYTPTPNAVRVVNQIANDFKKGIRSFNIIGSYGTGKSAFLWAFQQSILGKKKYFGINLLPSPNIAFINIVGEYKSIKEAFAETFEIKDNRNLSENIFSEIFNKYHDLGKKNTILFLVIDEFGKFLEYASQNEPEKELYFIQQLAEFANNPDINIVLFTTVHQNFDAYALSLSQAQKQEWTKVKGRFREITFNEPVEQLLFLASEHLNKKPSANKSSKEITKSIDLLIKSKAFTVNEDYINDVAEKLFPLDAISAYVLTLSLQKYGQNERSLFSFLESTDHTGLFQHSQSKEGFYTIADVYEYLIFNYYSFLNSRYNPDFAAWKSIKTALEKVEASFEINVIAYTKIIKAIGLLNIASQAGAILDKTFLVSYAEKCIGLKNASGLIEDLEKKKIILYRNYSKRFVLFEGTDLDIQMALFEAGNKVEDVTDIATLLSKSYNVPPVVAKKIMYETGTPRLFEYKISAHPTNDIPVGEIDGFINLIFNEKNITNEIKEHSRNNEEAVLYCYYKNSKSIKDLLFEIEKTKKVIDENRDDKVVVRELNSVIKHQQNLLTYKILNNFSGTKSEVIWFFKGEQINIHNKKMFNSRLSAICKIVYNNAPIFNNELVNKHKISPSIHTAKRNYFKALVANWDKPQLGFAADKFPPEKTIYLSLLENNNINLYADEITEDYKPNNKNKFDELWKLSMEFLDSAKTSRRTLAEFVETLSQKPFKLKQGLIDFWLPTFLFIKRDDIALFGEGGYIPFITDEVLDLVVKEPKDFEIKTFAIEGVKLNIFNSYRLFLNQNSKNKLSNTNFIETIKPFLTFYRELPEYSKNTKRLSKEAIEIRKAIASSKDPEKTFFEDFPMALGYSINDIQDSSKSLQQYTLKLQDAIRNIRTCYDELVNRMELFIQSDIVGETIPFEAYKESLQGRYKKLRRHLLLPQQRIFVQRIDSQIEDKKAWLNSLTQALINTTLDKIKDEEEILVYDKFKSMIVELDSLTTLSKTDFKEDKEDVFDLQINSFFDGINKKIIRLPKSKKEEVNLIQVELKKKLSKDNSLNIAALTNLLKEMLKK</sequence>
<accession>A0ABV8QS53</accession>
<protein>
    <recommendedName>
        <fullName evidence="3">ATP-binding protein</fullName>
    </recommendedName>
</protein>
<proteinExistence type="predicted"/>
<evidence type="ECO:0000313" key="1">
    <source>
        <dbReference type="EMBL" id="MFC4263026.1"/>
    </source>
</evidence>
<dbReference type="Gene3D" id="3.40.50.300">
    <property type="entry name" value="P-loop containing nucleotide triphosphate hydrolases"/>
    <property type="match status" value="1"/>
</dbReference>
<gene>
    <name evidence="1" type="ORF">ACFOWM_09065</name>
</gene>